<name>A0AAV6IX77_9ERIC</name>
<evidence type="ECO:0000313" key="2">
    <source>
        <dbReference type="Proteomes" id="UP000823749"/>
    </source>
</evidence>
<evidence type="ECO:0000313" key="1">
    <source>
        <dbReference type="EMBL" id="KAG5531214.1"/>
    </source>
</evidence>
<gene>
    <name evidence="1" type="ORF">RHGRI_025986</name>
</gene>
<dbReference type="AlphaFoldDB" id="A0AAV6IX77"/>
<accession>A0AAV6IX77</accession>
<sequence length="94" mass="11290">MHQIQELCQEPESDHQWLMWTTLTICWMMMQLKSWCTLQKCRNRWLLMALLQRKAKGKRGRSRQGLKHVCNKYVIQPTVLVLHLSSVLLLRFLP</sequence>
<comment type="caution">
    <text evidence="1">The sequence shown here is derived from an EMBL/GenBank/DDBJ whole genome shotgun (WGS) entry which is preliminary data.</text>
</comment>
<proteinExistence type="predicted"/>
<organism evidence="1 2">
    <name type="scientific">Rhododendron griersonianum</name>
    <dbReference type="NCBI Taxonomy" id="479676"/>
    <lineage>
        <taxon>Eukaryota</taxon>
        <taxon>Viridiplantae</taxon>
        <taxon>Streptophyta</taxon>
        <taxon>Embryophyta</taxon>
        <taxon>Tracheophyta</taxon>
        <taxon>Spermatophyta</taxon>
        <taxon>Magnoliopsida</taxon>
        <taxon>eudicotyledons</taxon>
        <taxon>Gunneridae</taxon>
        <taxon>Pentapetalae</taxon>
        <taxon>asterids</taxon>
        <taxon>Ericales</taxon>
        <taxon>Ericaceae</taxon>
        <taxon>Ericoideae</taxon>
        <taxon>Rhodoreae</taxon>
        <taxon>Rhododendron</taxon>
    </lineage>
</organism>
<reference evidence="1" key="1">
    <citation type="submission" date="2020-08" db="EMBL/GenBank/DDBJ databases">
        <title>Plant Genome Project.</title>
        <authorList>
            <person name="Zhang R.-G."/>
        </authorList>
    </citation>
    <scope>NUCLEOTIDE SEQUENCE</scope>
    <source>
        <strain evidence="1">WSP0</strain>
        <tissue evidence="1">Leaf</tissue>
    </source>
</reference>
<protein>
    <submittedName>
        <fullName evidence="1">Uncharacterized protein</fullName>
    </submittedName>
</protein>
<dbReference type="Proteomes" id="UP000823749">
    <property type="component" value="Chromosome 9"/>
</dbReference>
<keyword evidence="2" id="KW-1185">Reference proteome</keyword>
<dbReference type="EMBL" id="JACTNZ010000009">
    <property type="protein sequence ID" value="KAG5531214.1"/>
    <property type="molecule type" value="Genomic_DNA"/>
</dbReference>